<accession>A0ABS8UEH0</accession>
<dbReference type="EMBL" id="JAJQKU010000002">
    <property type="protein sequence ID" value="MCD9097068.1"/>
    <property type="molecule type" value="Genomic_DNA"/>
</dbReference>
<evidence type="ECO:0000313" key="2">
    <source>
        <dbReference type="Proteomes" id="UP001430360"/>
    </source>
</evidence>
<reference evidence="1" key="1">
    <citation type="submission" date="2021-12" db="EMBL/GenBank/DDBJ databases">
        <authorList>
            <person name="Ulrich A."/>
        </authorList>
    </citation>
    <scope>NUCLEOTIDE SEQUENCE</scope>
    <source>
        <strain evidence="1">A1P009</strain>
    </source>
</reference>
<keyword evidence="2" id="KW-1185">Reference proteome</keyword>
<protein>
    <submittedName>
        <fullName evidence="1">Uncharacterized protein</fullName>
    </submittedName>
</protein>
<evidence type="ECO:0000313" key="1">
    <source>
        <dbReference type="EMBL" id="MCD9097068.1"/>
    </source>
</evidence>
<organism evidence="1 2">
    <name type="scientific">Luteimonas fraxinea</name>
    <dbReference type="NCBI Taxonomy" id="2901869"/>
    <lineage>
        <taxon>Bacteria</taxon>
        <taxon>Pseudomonadati</taxon>
        <taxon>Pseudomonadota</taxon>
        <taxon>Gammaproteobacteria</taxon>
        <taxon>Lysobacterales</taxon>
        <taxon>Lysobacteraceae</taxon>
        <taxon>Luteimonas</taxon>
    </lineage>
</organism>
<gene>
    <name evidence="1" type="ORF">LTT95_08965</name>
</gene>
<name>A0ABS8UEH0_9GAMM</name>
<reference evidence="1" key="2">
    <citation type="journal article" date="2022" name="Syst. Appl. Microbiol.">
        <title>Physiological and genomic characterisation of Luteimonas fraxinea sp. nov., a bacterial species associated with trees tolerant to ash dieback.</title>
        <authorList>
            <person name="Ulrich K."/>
            <person name="Becker R."/>
            <person name="Behrendt U."/>
            <person name="Kube M."/>
            <person name="Schneck V."/>
            <person name="Ulrich A."/>
        </authorList>
    </citation>
    <scope>NUCLEOTIDE SEQUENCE</scope>
    <source>
        <strain evidence="1">A1P009</strain>
    </source>
</reference>
<dbReference type="RefSeq" id="WP_232136010.1">
    <property type="nucleotide sequence ID" value="NZ_JAJQKU010000002.1"/>
</dbReference>
<dbReference type="Proteomes" id="UP001430360">
    <property type="component" value="Unassembled WGS sequence"/>
</dbReference>
<proteinExistence type="predicted"/>
<comment type="caution">
    <text evidence="1">The sequence shown here is derived from an EMBL/GenBank/DDBJ whole genome shotgun (WGS) entry which is preliminary data.</text>
</comment>
<sequence>MSRDKVSQLRKLLSEATPSPTVIKSDAESEAWRRFQQFEAYTAPLPLESSWRAKASREIQRISAWYGLTDEIQRALDDAGVDLIASLSDDDLEALRDRMRLLQDNVQHGIGAPDAPPAS</sequence>